<feature type="region of interest" description="Disordered" evidence="1">
    <location>
        <begin position="228"/>
        <end position="265"/>
    </location>
</feature>
<accession>A0A242NVM6</accession>
<dbReference type="RefSeq" id="WP_034901409.1">
    <property type="nucleotide sequence ID" value="NZ_NASK01000089.1"/>
</dbReference>
<dbReference type="PROSITE" id="PS51257">
    <property type="entry name" value="PROKAR_LIPOPROTEIN"/>
    <property type="match status" value="1"/>
</dbReference>
<evidence type="ECO:0000256" key="2">
    <source>
        <dbReference type="SAM" id="SignalP"/>
    </source>
</evidence>
<protein>
    <submittedName>
        <fullName evidence="3">Uncharacterized protein</fullName>
    </submittedName>
</protein>
<feature type="compositionally biased region" description="Basic and acidic residues" evidence="1">
    <location>
        <begin position="228"/>
        <end position="244"/>
    </location>
</feature>
<comment type="caution">
    <text evidence="3">The sequence shown here is derived from an EMBL/GenBank/DDBJ whole genome shotgun (WGS) entry which is preliminary data.</text>
</comment>
<proteinExistence type="predicted"/>
<feature type="signal peptide" evidence="2">
    <location>
        <begin position="1"/>
        <end position="21"/>
    </location>
</feature>
<organism evidence="3 4">
    <name type="scientific">Gilliamella apis</name>
    <dbReference type="NCBI Taxonomy" id="1970738"/>
    <lineage>
        <taxon>Bacteria</taxon>
        <taxon>Pseudomonadati</taxon>
        <taxon>Pseudomonadota</taxon>
        <taxon>Gammaproteobacteria</taxon>
        <taxon>Orbales</taxon>
        <taxon>Orbaceae</taxon>
        <taxon>Gilliamella</taxon>
    </lineage>
</organism>
<reference evidence="3 4" key="1">
    <citation type="submission" date="2017-03" db="EMBL/GenBank/DDBJ databases">
        <title>Comparative genomics of honeybee gut symbionts reveal geographically distinct and subgroup specific antibiotic resistance.</title>
        <authorList>
            <person name="Ludvigsen J."/>
            <person name="Porcellato D."/>
            <person name="Labee-Lund T.M."/>
            <person name="Amdam G.V."/>
            <person name="Rudi K."/>
        </authorList>
    </citation>
    <scope>NUCLEOTIDE SEQUENCE [LARGE SCALE GENOMIC DNA]</scope>
    <source>
        <strain evidence="3 4">A-4-12</strain>
    </source>
</reference>
<evidence type="ECO:0000313" key="3">
    <source>
        <dbReference type="EMBL" id="OTQ50161.1"/>
    </source>
</evidence>
<dbReference type="OrthoDB" id="7064603at2"/>
<name>A0A242NVM6_9GAMM</name>
<gene>
    <name evidence="3" type="ORF">B6D06_04870</name>
</gene>
<dbReference type="Proteomes" id="UP000194968">
    <property type="component" value="Unassembled WGS sequence"/>
</dbReference>
<feature type="chain" id="PRO_5011269895" evidence="2">
    <location>
        <begin position="22"/>
        <end position="265"/>
    </location>
</feature>
<dbReference type="EMBL" id="NASK01000089">
    <property type="protein sequence ID" value="OTQ50161.1"/>
    <property type="molecule type" value="Genomic_DNA"/>
</dbReference>
<sequence>MIIKKLTVLVCSSFVSCMALAQNDTVSITDKIVDSFLACDNHFFEQLAENKQLFSEYVDLTTTDNVTYIPVESIYQQNKDKVNFKKPLKYHGLTITGYQNIYIPTNLSGQYYYWGFIFDNSQEEITKTLNNLNWLQYNNNVYIANAKIYDRNAKSPVWQDNPYSIDGVVPKLGTIEKSLYLETFTDNQNRILCSIQGDIKKDILYKDRPDMKPLDEQMDKVRQEKIKAYKLKKQQEKEQKEAQEKQSQTQQNKPIENSSKEGDKI</sequence>
<evidence type="ECO:0000313" key="4">
    <source>
        <dbReference type="Proteomes" id="UP000194968"/>
    </source>
</evidence>
<evidence type="ECO:0000256" key="1">
    <source>
        <dbReference type="SAM" id="MobiDB-lite"/>
    </source>
</evidence>
<keyword evidence="2" id="KW-0732">Signal</keyword>
<dbReference type="AlphaFoldDB" id="A0A242NVM6"/>